<dbReference type="STRING" id="485913.Krac_10433"/>
<name>D6TGZ1_KTERA</name>
<proteinExistence type="predicted"/>
<evidence type="ECO:0000313" key="2">
    <source>
        <dbReference type="Proteomes" id="UP000004508"/>
    </source>
</evidence>
<comment type="caution">
    <text evidence="1">The sequence shown here is derived from an EMBL/GenBank/DDBJ whole genome shotgun (WGS) entry which is preliminary data.</text>
</comment>
<dbReference type="OrthoDB" id="6446640at2"/>
<dbReference type="RefSeq" id="WP_007905162.1">
    <property type="nucleotide sequence ID" value="NZ_ADVG01000001.1"/>
</dbReference>
<keyword evidence="2" id="KW-1185">Reference proteome</keyword>
<organism evidence="1 2">
    <name type="scientific">Ktedonobacter racemifer DSM 44963</name>
    <dbReference type="NCBI Taxonomy" id="485913"/>
    <lineage>
        <taxon>Bacteria</taxon>
        <taxon>Bacillati</taxon>
        <taxon>Chloroflexota</taxon>
        <taxon>Ktedonobacteria</taxon>
        <taxon>Ktedonobacterales</taxon>
        <taxon>Ktedonobacteraceae</taxon>
        <taxon>Ktedonobacter</taxon>
    </lineage>
</organism>
<dbReference type="AlphaFoldDB" id="D6TGZ1"/>
<dbReference type="eggNOG" id="ENOG5033MZY">
    <property type="taxonomic scope" value="Bacteria"/>
</dbReference>
<reference evidence="1 2" key="1">
    <citation type="journal article" date="2011" name="Stand. Genomic Sci.">
        <title>Non-contiguous finished genome sequence and contextual data of the filamentous soil bacterium Ktedonobacter racemifer type strain (SOSP1-21).</title>
        <authorList>
            <person name="Chang Y.J."/>
            <person name="Land M."/>
            <person name="Hauser L."/>
            <person name="Chertkov O."/>
            <person name="Del Rio T.G."/>
            <person name="Nolan M."/>
            <person name="Copeland A."/>
            <person name="Tice H."/>
            <person name="Cheng J.F."/>
            <person name="Lucas S."/>
            <person name="Han C."/>
            <person name="Goodwin L."/>
            <person name="Pitluck S."/>
            <person name="Ivanova N."/>
            <person name="Ovchinikova G."/>
            <person name="Pati A."/>
            <person name="Chen A."/>
            <person name="Palaniappan K."/>
            <person name="Mavromatis K."/>
            <person name="Liolios K."/>
            <person name="Brettin T."/>
            <person name="Fiebig A."/>
            <person name="Rohde M."/>
            <person name="Abt B."/>
            <person name="Goker M."/>
            <person name="Detter J.C."/>
            <person name="Woyke T."/>
            <person name="Bristow J."/>
            <person name="Eisen J.A."/>
            <person name="Markowitz V."/>
            <person name="Hugenholtz P."/>
            <person name="Kyrpides N.C."/>
            <person name="Klenk H.P."/>
            <person name="Lapidus A."/>
        </authorList>
    </citation>
    <scope>NUCLEOTIDE SEQUENCE [LARGE SCALE GENOMIC DNA]</scope>
    <source>
        <strain evidence="2">DSM 44963</strain>
    </source>
</reference>
<gene>
    <name evidence="1" type="ORF">Krac_10433</name>
</gene>
<dbReference type="InParanoid" id="D6TGZ1"/>
<dbReference type="Proteomes" id="UP000004508">
    <property type="component" value="Unassembled WGS sequence"/>
</dbReference>
<sequence length="800" mass="89482">MALSTLPLLINLVRSEKAYVNALFDAFSCSFEKSVPLLDRSKSAIEYLDTLGVKITYDNASREVSCQDLWEKYGSLLGRSAIPPVDDVHRLTIWYQKNLNYSSHIVLVLDAELFAPALFYAAFHRIPLMQVQDIKAASVAIDRLAPSYVTVVAEPGKLSFHSLQQIYRFTSQKRSDQQSFFHKTALGFLTGRDHDAITWMVLKATVLSSIISPKQRIISWLPHHTSSFFSKIIPENTLLMENKIHGPKASFRSVISQLLKQPVENMPDLFVCETHGGEHHIKFDDGVLCGASLNAHNTTMHAAGTFSTPSCGYGRSCFMQDVIPIRDLTVKNIFTSACNSLKPGETAYATRYNIGLNALDGVALTYVGACMVDEAKSSDVFLYIAALQSGMSVGEAVCLLNNVSRGYFPSFCTFFLIGNPQGRVIEPIEHIYQATVKRLKDQHWEVEVNVTSASLITIRIPLQKGLDVNLLCCKALDMQKNLPDPLYFTFVDQQDEVLLYLYTTGAGFSPGQYSFSVSQIPSVVTDIRARVSRFLAAYQAVIATRLLPERWVEQHINDAKEMVAVLIQELSVVFVQGNLTIQVISEIENTVQTLLEHLKQIDHELLQYLLQYNGAGLRSYLLKIEDTFYPGHATEGTLPCLCGNDMTIRPVHHVALDYTLTGHFCPRCGFIYHSLRGGLTNPFLTFRHVSHAIDGQDWIVEAMVCNPTNRYIEGYASLLVKLNSDQIRPSKDQQLICIPQQAFLSIAPGETVTQTFNLRSNGFRSGMHDLFVCFVSELTIHLLQCEIFMTALPKDSITIN</sequence>
<accession>D6TGZ1</accession>
<protein>
    <submittedName>
        <fullName evidence="1">Uncharacterized protein</fullName>
    </submittedName>
</protein>
<evidence type="ECO:0000313" key="1">
    <source>
        <dbReference type="EMBL" id="EFH88920.1"/>
    </source>
</evidence>
<dbReference type="EMBL" id="ADVG01000001">
    <property type="protein sequence ID" value="EFH88920.1"/>
    <property type="molecule type" value="Genomic_DNA"/>
</dbReference>